<dbReference type="PANTHER" id="PTHR21666:SF270">
    <property type="entry name" value="MUREIN HYDROLASE ACTIVATOR ENVC"/>
    <property type="match status" value="1"/>
</dbReference>
<keyword evidence="1" id="KW-1133">Transmembrane helix</keyword>
<dbReference type="InterPro" id="IPR008258">
    <property type="entry name" value="Transglycosylase_SLT_dom_1"/>
</dbReference>
<protein>
    <submittedName>
        <fullName evidence="5">Peptidoglycan DD-metalloendopeptidase family protein</fullName>
    </submittedName>
</protein>
<proteinExistence type="predicted"/>
<reference evidence="5" key="1">
    <citation type="submission" date="2022-06" db="EMBL/GenBank/DDBJ databases">
        <title>Aquibacillus sp. a new bacterium isolated from soil saline samples.</title>
        <authorList>
            <person name="Galisteo C."/>
            <person name="De La Haba R."/>
            <person name="Sanchez-Porro C."/>
            <person name="Ventosa A."/>
        </authorList>
    </citation>
    <scope>NUCLEOTIDE SEQUENCE</scope>
    <source>
        <strain evidence="5">3ASR75-11</strain>
    </source>
</reference>
<dbReference type="SUPFAM" id="SSF51261">
    <property type="entry name" value="Duplicated hybrid motif"/>
    <property type="match status" value="1"/>
</dbReference>
<evidence type="ECO:0000256" key="1">
    <source>
        <dbReference type="SAM" id="Phobius"/>
    </source>
</evidence>
<name>A0A9X4AN90_9BACI</name>
<dbReference type="Gene3D" id="2.70.70.10">
    <property type="entry name" value="Glucose Permease (Domain IIA)"/>
    <property type="match status" value="1"/>
</dbReference>
<evidence type="ECO:0000259" key="3">
    <source>
        <dbReference type="Pfam" id="PF01551"/>
    </source>
</evidence>
<evidence type="ECO:0000313" key="6">
    <source>
        <dbReference type="Proteomes" id="UP001145050"/>
    </source>
</evidence>
<dbReference type="InterPro" id="IPR023346">
    <property type="entry name" value="Lysozyme-like_dom_sf"/>
</dbReference>
<organism evidence="5 6">
    <name type="scientific">Terrihalobacillus insolitus</name>
    <dbReference type="NCBI Taxonomy" id="2950438"/>
    <lineage>
        <taxon>Bacteria</taxon>
        <taxon>Bacillati</taxon>
        <taxon>Bacillota</taxon>
        <taxon>Bacilli</taxon>
        <taxon>Bacillales</taxon>
        <taxon>Bacillaceae</taxon>
        <taxon>Terrihalobacillus</taxon>
    </lineage>
</organism>
<feature type="transmembrane region" description="Helical" evidence="1">
    <location>
        <begin position="75"/>
        <end position="96"/>
    </location>
</feature>
<dbReference type="RefSeq" id="WP_272436073.1">
    <property type="nucleotide sequence ID" value="NZ_JAMQKB010000005.1"/>
</dbReference>
<dbReference type="InterPro" id="IPR031304">
    <property type="entry name" value="SLT_2"/>
</dbReference>
<accession>A0A9X4AN90</accession>
<evidence type="ECO:0000259" key="4">
    <source>
        <dbReference type="Pfam" id="PF13406"/>
    </source>
</evidence>
<feature type="domain" description="Transglycosylase SLT" evidence="4">
    <location>
        <begin position="488"/>
        <end position="527"/>
    </location>
</feature>
<sequence>MGIPQPNNENPNKKSEVRKIAEHKIKQQAQKKGKKLAKKALKKGAKLALKAAVKFGAMLIKLLVALVSAIGLPTILIAAGVVVLVIIISLVVSFMFGSGEGLEGDDQELYNYIVEQADSTVNMSDPVQVRYRVPEELIASVIQLEAMTKEDEKKVIENMADSLAPEFTYNDYNEWKETKTQVCTDGECKPWSDIEREDNWVSKLKDVNFWNGYTVFNYTPYTTEWETNVTIQTKEKEYVEYEKVSRKVTREIPYTEYEYVPYTEKKTITKKYVIPVPPYFVFVDTEIEVEKCCKKREVTKYRTETDIIVDTVPVEKTKEIEIKTITKTRYQRFNTDSNTTEDYSTFDQILNSYELGMNDKRLIEANYMFSNGEIGYTDWLKGNGGFGYVGGGFNGTIIPGAGIPAQFMPYYRAAEKKYGVDWFTLAAVHFVETGFSTHPTMVSSVGAIGHLQFMPATWAGWKYNIGGGLVSSSTDITNLDVIRRGGGYGVDGDGDGKADPWNVVDSIFTAANYLAKSGYATDQRKAIYNYNRASWYVDKVMANAQKYRTQAVYQPAEGDIPPITNGAFMRPTTGNITSGYGPRWGSFHQGVDIGSGGRSNVPIVAAADGVVVKSYRSGSYGEAVIIRHVIDGKQFETLYAHMKNRAVRTGQQVTKGQFLGYMGETGNVTGVHLHFELHSPAWNFSKSGSLNPIDYVPF</sequence>
<feature type="domain" description="M23ase beta-sheet core" evidence="3">
    <location>
        <begin position="587"/>
        <end position="679"/>
    </location>
</feature>
<dbReference type="SUPFAM" id="SSF53955">
    <property type="entry name" value="Lysozyme-like"/>
    <property type="match status" value="1"/>
</dbReference>
<dbReference type="Pfam" id="PF01464">
    <property type="entry name" value="SLT"/>
    <property type="match status" value="1"/>
</dbReference>
<dbReference type="GO" id="GO:0004222">
    <property type="term" value="F:metalloendopeptidase activity"/>
    <property type="evidence" value="ECO:0007669"/>
    <property type="project" value="TreeGrafter"/>
</dbReference>
<evidence type="ECO:0000313" key="5">
    <source>
        <dbReference type="EMBL" id="MDC3424268.1"/>
    </source>
</evidence>
<dbReference type="PANTHER" id="PTHR21666">
    <property type="entry name" value="PEPTIDASE-RELATED"/>
    <property type="match status" value="1"/>
</dbReference>
<dbReference type="Gene3D" id="1.10.530.10">
    <property type="match status" value="1"/>
</dbReference>
<evidence type="ECO:0000259" key="2">
    <source>
        <dbReference type="Pfam" id="PF01464"/>
    </source>
</evidence>
<dbReference type="Pfam" id="PF01551">
    <property type="entry name" value="Peptidase_M23"/>
    <property type="match status" value="1"/>
</dbReference>
<dbReference type="InterPro" id="IPR011055">
    <property type="entry name" value="Dup_hybrid_motif"/>
</dbReference>
<dbReference type="CDD" id="cd12797">
    <property type="entry name" value="M23_peptidase"/>
    <property type="match status" value="1"/>
</dbReference>
<dbReference type="InterPro" id="IPR050570">
    <property type="entry name" value="Cell_wall_metabolism_enzyme"/>
</dbReference>
<gene>
    <name evidence="5" type="ORF">NC797_07070</name>
</gene>
<dbReference type="InterPro" id="IPR016047">
    <property type="entry name" value="M23ase_b-sheet_dom"/>
</dbReference>
<keyword evidence="1" id="KW-0472">Membrane</keyword>
<keyword evidence="6" id="KW-1185">Reference proteome</keyword>
<dbReference type="EMBL" id="JAMQKB010000005">
    <property type="protein sequence ID" value="MDC3424268.1"/>
    <property type="molecule type" value="Genomic_DNA"/>
</dbReference>
<dbReference type="CDD" id="cd13399">
    <property type="entry name" value="Slt35-like"/>
    <property type="match status" value="1"/>
</dbReference>
<keyword evidence="1" id="KW-0812">Transmembrane</keyword>
<comment type="caution">
    <text evidence="5">The sequence shown here is derived from an EMBL/GenBank/DDBJ whole genome shotgun (WGS) entry which is preliminary data.</text>
</comment>
<dbReference type="Pfam" id="PF13406">
    <property type="entry name" value="SLT_2"/>
    <property type="match status" value="1"/>
</dbReference>
<feature type="domain" description="Transglycosylase SLT" evidence="2">
    <location>
        <begin position="410"/>
        <end position="466"/>
    </location>
</feature>
<dbReference type="AlphaFoldDB" id="A0A9X4AN90"/>
<dbReference type="Proteomes" id="UP001145050">
    <property type="component" value="Unassembled WGS sequence"/>
</dbReference>